<sequence length="385" mass="42110">MQKIITTLFLALALAPAALAAVPLGYTRSPTSAVAGKSFNRFVTIWLENTDYDKAAGDPSLLWVASKGITLANYFAVTHPSEPNYVASVGGEYFGINNDDPNTIPSNVSSIADLLEDKSITWGLYQEDMPYSGFTGAEFKNPVTKANDYVRKHNPLVMFGSVASDPERLALIKNLTYFEQDLANKALPQWMFITPNMTSDGHDTSVTVAGAWTRRFLEPLLTNEYFMKDTLILVTFDENHSYTSQNRVFSVLLGGAVPKGLIGTTDSTFYNHYSEIATVAANWDLYTLGRFDVGANVFSFVAKATKDVVRTLSNLSNTYLNESYPGIFNSKTWAPMPRPNTELVVNGRTVLPKITAIWGSPSAGTVYAGSLDVPSAANPPKIKYA</sequence>
<comment type="caution">
    <text evidence="3">The sequence shown here is derived from an EMBL/GenBank/DDBJ whole genome shotgun (WGS) entry which is preliminary data.</text>
</comment>
<evidence type="ECO:0000313" key="4">
    <source>
        <dbReference type="Proteomes" id="UP001447188"/>
    </source>
</evidence>
<dbReference type="Pfam" id="PF04185">
    <property type="entry name" value="Phosphoesterase"/>
    <property type="match status" value="1"/>
</dbReference>
<dbReference type="InterPro" id="IPR007312">
    <property type="entry name" value="Phosphoesterase"/>
</dbReference>
<keyword evidence="1" id="KW-0378">Hydrolase</keyword>
<evidence type="ECO:0000256" key="2">
    <source>
        <dbReference type="SAM" id="SignalP"/>
    </source>
</evidence>
<dbReference type="Gene3D" id="3.40.720.10">
    <property type="entry name" value="Alkaline Phosphatase, subunit A"/>
    <property type="match status" value="1"/>
</dbReference>
<proteinExistence type="predicted"/>
<evidence type="ECO:0008006" key="5">
    <source>
        <dbReference type="Google" id="ProtNLM"/>
    </source>
</evidence>
<feature type="chain" id="PRO_5047210520" description="Acid phosphatase" evidence="2">
    <location>
        <begin position="21"/>
        <end position="385"/>
    </location>
</feature>
<dbReference type="EMBL" id="JBBBZM010000020">
    <property type="protein sequence ID" value="KAL0638627.1"/>
    <property type="molecule type" value="Genomic_DNA"/>
</dbReference>
<reference evidence="3 4" key="1">
    <citation type="submission" date="2024-02" db="EMBL/GenBank/DDBJ databases">
        <title>Discinaceae phylogenomics.</title>
        <authorList>
            <person name="Dirks A.C."/>
            <person name="James T.Y."/>
        </authorList>
    </citation>
    <scope>NUCLEOTIDE SEQUENCE [LARGE SCALE GENOMIC DNA]</scope>
    <source>
        <strain evidence="3 4">ACD0624</strain>
    </source>
</reference>
<gene>
    <name evidence="3" type="ORF">Q9L58_002353</name>
</gene>
<dbReference type="PANTHER" id="PTHR31956:SF15">
    <property type="entry name" value="ACID PHOSPHATASE PHOA"/>
    <property type="match status" value="1"/>
</dbReference>
<evidence type="ECO:0000313" key="3">
    <source>
        <dbReference type="EMBL" id="KAL0638627.1"/>
    </source>
</evidence>
<organism evidence="3 4">
    <name type="scientific">Discina gigas</name>
    <dbReference type="NCBI Taxonomy" id="1032678"/>
    <lineage>
        <taxon>Eukaryota</taxon>
        <taxon>Fungi</taxon>
        <taxon>Dikarya</taxon>
        <taxon>Ascomycota</taxon>
        <taxon>Pezizomycotina</taxon>
        <taxon>Pezizomycetes</taxon>
        <taxon>Pezizales</taxon>
        <taxon>Discinaceae</taxon>
        <taxon>Discina</taxon>
    </lineage>
</organism>
<dbReference type="InterPro" id="IPR017850">
    <property type="entry name" value="Alkaline_phosphatase_core_sf"/>
</dbReference>
<name>A0ABR3GRV4_9PEZI</name>
<dbReference type="PANTHER" id="PTHR31956">
    <property type="entry name" value="NON-SPECIFIC PHOSPHOLIPASE C4-RELATED"/>
    <property type="match status" value="1"/>
</dbReference>
<protein>
    <recommendedName>
        <fullName evidence="5">Acid phosphatase</fullName>
    </recommendedName>
</protein>
<evidence type="ECO:0000256" key="1">
    <source>
        <dbReference type="ARBA" id="ARBA00022801"/>
    </source>
</evidence>
<accession>A0ABR3GRV4</accession>
<feature type="signal peptide" evidence="2">
    <location>
        <begin position="1"/>
        <end position="20"/>
    </location>
</feature>
<keyword evidence="4" id="KW-1185">Reference proteome</keyword>
<dbReference type="Proteomes" id="UP001447188">
    <property type="component" value="Unassembled WGS sequence"/>
</dbReference>
<keyword evidence="2" id="KW-0732">Signal</keyword>